<evidence type="ECO:0000256" key="2">
    <source>
        <dbReference type="ARBA" id="ARBA00022723"/>
    </source>
</evidence>
<dbReference type="GO" id="GO:0008270">
    <property type="term" value="F:zinc ion binding"/>
    <property type="evidence" value="ECO:0007669"/>
    <property type="project" value="UniProtKB-KW"/>
</dbReference>
<keyword evidence="5" id="KW-0862">Zinc</keyword>
<dbReference type="GO" id="GO:0000978">
    <property type="term" value="F:RNA polymerase II cis-regulatory region sequence-specific DNA binding"/>
    <property type="evidence" value="ECO:0007669"/>
    <property type="project" value="TreeGrafter"/>
</dbReference>
<feature type="compositionally biased region" description="Pro residues" evidence="7">
    <location>
        <begin position="353"/>
        <end position="364"/>
    </location>
</feature>
<dbReference type="Gene3D" id="3.30.160.60">
    <property type="entry name" value="Classic Zinc Finger"/>
    <property type="match status" value="2"/>
</dbReference>
<feature type="region of interest" description="Disordered" evidence="7">
    <location>
        <begin position="157"/>
        <end position="218"/>
    </location>
</feature>
<sequence length="757" mass="81918">MRNGTADSSMAMPDTIIAHNVFRRYRVPTTKLEHSVCFCLGRNPPQPSLSSSTRRDKSKEFQAGAPPAPLSPAVPDRNSHWAPHAQIMNKVVQAPSEINKSEFKENNGGEHCNGMLAKVDSSGMVSLESPAVTVVDYHVGQDGSVLAPLQTLQNLPSVSSNGSLSDNPPPIYSPLPSTTNDGALSSSGSSPNSWGVPDSQGHKTGWSPPRNGIGGHLSCPPALIPAPLLTKQVSTGSHLKDLLLNGTSHVFPKRPPTDNHTLIQLLKQNPSTAEPVRVCTSSQLGYNAGGPTASNGFVTGSSPKDKTSSSPTIYRGVTYSPLGSASPKHHRSPTLTVSPTSSTSPISSSTKTSPPPAIYGPGPAPDNRSIDSMVTTSRFGKMGSKAKRTRTPAVKKEGRLHPCSVCNKSFKDRFSLEAHFRIHTGERPFKCGICGKGFKQKAHMQKHATMHLGPGRLGSSRRIPREYNRNPNPEKKKKPSPKKSNNNNAVTKDANYNHVNYSEFSDPSVSTTTLELEDLPDQKPSLENLGSELYRRLTSSQPLPKSDSNGFTDSLEKLSYDFPPADLKGTFTLPADCLNTIETDKSSSFNDVRISLVEDPFNSKEALEEFEYGITIKDVFEDVDSKGNSTDVSPQGSSSLQDRVQVLQNSDGSEVTYRLADTPFNNNDSAKKLSVTFVKSTNMPESSKGGGAFTCTMCRAAVNRDEQLDHADEHWRANGIIKSESTSGDSYEMYPCLTCGRDFPRQDYSIHRCTVVS</sequence>
<keyword evidence="2" id="KW-0479">Metal-binding</keyword>
<dbReference type="SMART" id="SM00355">
    <property type="entry name" value="ZnF_C2H2"/>
    <property type="match status" value="3"/>
</dbReference>
<comment type="subcellular location">
    <subcellularLocation>
        <location evidence="1">Nucleus</location>
    </subcellularLocation>
</comment>
<reference evidence="8" key="1">
    <citation type="submission" date="2020-11" db="EMBL/GenBank/DDBJ databases">
        <authorList>
            <person name="Tran Van P."/>
        </authorList>
    </citation>
    <scope>NUCLEOTIDE SEQUENCE</scope>
</reference>
<dbReference type="GO" id="GO:0005634">
    <property type="term" value="C:nucleus"/>
    <property type="evidence" value="ECO:0007669"/>
    <property type="project" value="UniProtKB-SubCell"/>
</dbReference>
<dbReference type="InterPro" id="IPR013087">
    <property type="entry name" value="Znf_C2H2_type"/>
</dbReference>
<name>A0A7R8WLB5_9CRUS</name>
<dbReference type="GO" id="GO:0001228">
    <property type="term" value="F:DNA-binding transcription activator activity, RNA polymerase II-specific"/>
    <property type="evidence" value="ECO:0007669"/>
    <property type="project" value="TreeGrafter"/>
</dbReference>
<dbReference type="PANTHER" id="PTHR24393:SF34">
    <property type="entry name" value="PR_SET DOMAIN 13"/>
    <property type="match status" value="1"/>
</dbReference>
<feature type="region of interest" description="Disordered" evidence="7">
    <location>
        <begin position="449"/>
        <end position="497"/>
    </location>
</feature>
<evidence type="ECO:0000256" key="7">
    <source>
        <dbReference type="SAM" id="MobiDB-lite"/>
    </source>
</evidence>
<evidence type="ECO:0000256" key="6">
    <source>
        <dbReference type="ARBA" id="ARBA00023242"/>
    </source>
</evidence>
<feature type="compositionally biased region" description="Polar residues" evidence="7">
    <location>
        <begin position="175"/>
        <end position="184"/>
    </location>
</feature>
<dbReference type="OrthoDB" id="6077919at2759"/>
<dbReference type="EMBL" id="OB663210">
    <property type="protein sequence ID" value="CAD7231131.1"/>
    <property type="molecule type" value="Genomic_DNA"/>
</dbReference>
<feature type="compositionally biased region" description="Low complexity" evidence="7">
    <location>
        <begin position="333"/>
        <end position="352"/>
    </location>
</feature>
<keyword evidence="3" id="KW-0677">Repeat</keyword>
<accession>A0A7R8WLB5</accession>
<dbReference type="PANTHER" id="PTHR24393">
    <property type="entry name" value="ZINC FINGER PROTEIN"/>
    <property type="match status" value="1"/>
</dbReference>
<evidence type="ECO:0000256" key="4">
    <source>
        <dbReference type="ARBA" id="ARBA00022771"/>
    </source>
</evidence>
<dbReference type="Pfam" id="PF00096">
    <property type="entry name" value="zf-C2H2"/>
    <property type="match status" value="2"/>
</dbReference>
<dbReference type="FunFam" id="3.30.160.60:FF:001049">
    <property type="entry name" value="zinc finger protein 319"/>
    <property type="match status" value="1"/>
</dbReference>
<dbReference type="FunFam" id="3.30.160.60:FF:000145">
    <property type="entry name" value="Zinc finger protein 574"/>
    <property type="match status" value="1"/>
</dbReference>
<proteinExistence type="predicted"/>
<feature type="region of interest" description="Disordered" evidence="7">
    <location>
        <begin position="43"/>
        <end position="74"/>
    </location>
</feature>
<dbReference type="SUPFAM" id="SSF57667">
    <property type="entry name" value="beta-beta-alpha zinc fingers"/>
    <property type="match status" value="1"/>
</dbReference>
<evidence type="ECO:0000313" key="8">
    <source>
        <dbReference type="EMBL" id="CAD7231131.1"/>
    </source>
</evidence>
<dbReference type="PROSITE" id="PS00028">
    <property type="entry name" value="ZINC_FINGER_C2H2_1"/>
    <property type="match status" value="2"/>
</dbReference>
<evidence type="ECO:0000256" key="5">
    <source>
        <dbReference type="ARBA" id="ARBA00022833"/>
    </source>
</evidence>
<keyword evidence="6" id="KW-0539">Nucleus</keyword>
<dbReference type="AlphaFoldDB" id="A0A7R8WLB5"/>
<feature type="compositionally biased region" description="Polar residues" evidence="7">
    <location>
        <begin position="157"/>
        <end position="166"/>
    </location>
</feature>
<organism evidence="8">
    <name type="scientific">Cyprideis torosa</name>
    <dbReference type="NCBI Taxonomy" id="163714"/>
    <lineage>
        <taxon>Eukaryota</taxon>
        <taxon>Metazoa</taxon>
        <taxon>Ecdysozoa</taxon>
        <taxon>Arthropoda</taxon>
        <taxon>Crustacea</taxon>
        <taxon>Oligostraca</taxon>
        <taxon>Ostracoda</taxon>
        <taxon>Podocopa</taxon>
        <taxon>Podocopida</taxon>
        <taxon>Cytherocopina</taxon>
        <taxon>Cytheroidea</taxon>
        <taxon>Cytherideidae</taxon>
        <taxon>Cyprideis</taxon>
    </lineage>
</organism>
<gene>
    <name evidence="8" type="ORF">CTOB1V02_LOCUS8985</name>
</gene>
<dbReference type="PROSITE" id="PS50157">
    <property type="entry name" value="ZINC_FINGER_C2H2_2"/>
    <property type="match status" value="2"/>
</dbReference>
<feature type="compositionally biased region" description="Basic and acidic residues" evidence="7">
    <location>
        <begin position="463"/>
        <end position="474"/>
    </location>
</feature>
<feature type="region of interest" description="Disordered" evidence="7">
    <location>
        <begin position="289"/>
        <end position="371"/>
    </location>
</feature>
<keyword evidence="4" id="KW-0863">Zinc-finger</keyword>
<dbReference type="InterPro" id="IPR036236">
    <property type="entry name" value="Znf_C2H2_sf"/>
</dbReference>
<evidence type="ECO:0000256" key="1">
    <source>
        <dbReference type="ARBA" id="ARBA00004123"/>
    </source>
</evidence>
<evidence type="ECO:0000256" key="3">
    <source>
        <dbReference type="ARBA" id="ARBA00022737"/>
    </source>
</evidence>
<protein>
    <submittedName>
        <fullName evidence="8">Uncharacterized protein</fullName>
    </submittedName>
</protein>